<gene>
    <name evidence="2" type="primary">ycnE_2</name>
    <name evidence="3" type="synonym">ycnE_1</name>
    <name evidence="4" type="ORF">E0L31_10760</name>
    <name evidence="5" type="ORF">FOT62_05540</name>
    <name evidence="3" type="ORF">NCTC10211_03744</name>
    <name evidence="2" type="ORF">PWN146_02035</name>
</gene>
<dbReference type="PROSITE" id="PS51725">
    <property type="entry name" value="ABM"/>
    <property type="match status" value="1"/>
</dbReference>
<dbReference type="AlphaFoldDB" id="A0A1C3HE61"/>
<evidence type="ECO:0000259" key="1">
    <source>
        <dbReference type="PROSITE" id="PS51725"/>
    </source>
</evidence>
<dbReference type="Gene3D" id="3.30.70.100">
    <property type="match status" value="1"/>
</dbReference>
<dbReference type="EMBL" id="UGYK01000002">
    <property type="protein sequence ID" value="SUI61783.1"/>
    <property type="molecule type" value="Genomic_DNA"/>
</dbReference>
<dbReference type="InterPro" id="IPR011008">
    <property type="entry name" value="Dimeric_a/b-barrel"/>
</dbReference>
<reference evidence="4 7" key="3">
    <citation type="submission" date="2019-03" db="EMBL/GenBank/DDBJ databases">
        <title>Serratia marcescens strain N2 draft genome.</title>
        <authorList>
            <person name="Yassin A."/>
            <person name="El-Kenawy N."/>
            <person name="Youssef N.H."/>
        </authorList>
    </citation>
    <scope>NUCLEOTIDE SEQUENCE [LARGE SCALE GENOMIC DNA]</scope>
    <source>
        <strain evidence="4 7">N2</strain>
    </source>
</reference>
<dbReference type="SUPFAM" id="SSF54909">
    <property type="entry name" value="Dimeric alpha+beta barrel"/>
    <property type="match status" value="1"/>
</dbReference>
<reference evidence="2" key="1">
    <citation type="submission" date="2016-05" db="EMBL/GenBank/DDBJ databases">
        <authorList>
            <person name="Cock P.J.A."/>
            <person name="Cock P.J.A."/>
        </authorList>
    </citation>
    <scope>NUCLEOTIDE SEQUENCE</scope>
    <source>
        <strain evidence="2">PWN146_assembly</strain>
    </source>
</reference>
<evidence type="ECO:0000313" key="4">
    <source>
        <dbReference type="EMBL" id="TFV06928.1"/>
    </source>
</evidence>
<feature type="domain" description="ABM" evidence="1">
    <location>
        <begin position="2"/>
        <end position="94"/>
    </location>
</feature>
<dbReference type="PANTHER" id="PTHR33336">
    <property type="entry name" value="QUINOL MONOOXYGENASE YGIN-RELATED"/>
    <property type="match status" value="1"/>
</dbReference>
<dbReference type="GO" id="GO:0004497">
    <property type="term" value="F:monooxygenase activity"/>
    <property type="evidence" value="ECO:0007669"/>
    <property type="project" value="UniProtKB-KW"/>
</dbReference>
<dbReference type="EMBL" id="VOUQ01000002">
    <property type="protein sequence ID" value="TXE36444.1"/>
    <property type="molecule type" value="Genomic_DNA"/>
</dbReference>
<dbReference type="InterPro" id="IPR007138">
    <property type="entry name" value="ABM_dom"/>
</dbReference>
<evidence type="ECO:0000313" key="3">
    <source>
        <dbReference type="EMBL" id="SUI61783.1"/>
    </source>
</evidence>
<evidence type="ECO:0000313" key="2">
    <source>
        <dbReference type="EMBL" id="SAY43344.1"/>
    </source>
</evidence>
<name>A0A1C3HE61_SERMA</name>
<dbReference type="EC" id="1.-.-.-" evidence="2 3"/>
<reference evidence="5 8" key="4">
    <citation type="submission" date="2019-07" db="EMBL/GenBank/DDBJ databases">
        <title>Serratia strains were isolated from fresh produce.</title>
        <authorList>
            <person name="Cho G.-S."/>
            <person name="Stein M."/>
            <person name="Lee W."/>
            <person name="Suh S.H."/>
            <person name="Franz C.M.A.P."/>
        </authorList>
    </citation>
    <scope>NUCLEOTIDE SEQUENCE [LARGE SCALE GENOMIC DNA]</scope>
    <source>
        <strain evidence="5 8">S16</strain>
    </source>
</reference>
<dbReference type="Proteomes" id="UP000321126">
    <property type="component" value="Unassembled WGS sequence"/>
</dbReference>
<accession>A0A1C3HE61</accession>
<dbReference type="EMBL" id="SPSG01001339">
    <property type="protein sequence ID" value="TFV06928.1"/>
    <property type="molecule type" value="Genomic_DNA"/>
</dbReference>
<proteinExistence type="predicted"/>
<keyword evidence="2" id="KW-0503">Monooxygenase</keyword>
<evidence type="ECO:0000313" key="6">
    <source>
        <dbReference type="Proteomes" id="UP000254765"/>
    </source>
</evidence>
<dbReference type="Pfam" id="PF03992">
    <property type="entry name" value="ABM"/>
    <property type="match status" value="1"/>
</dbReference>
<dbReference type="InterPro" id="IPR050744">
    <property type="entry name" value="AI-2_Isomerase_LsrG"/>
</dbReference>
<evidence type="ECO:0000313" key="8">
    <source>
        <dbReference type="Proteomes" id="UP000321126"/>
    </source>
</evidence>
<protein>
    <submittedName>
        <fullName evidence="4">Antibiotic biosynthesis monooxygenase</fullName>
    </submittedName>
    <submittedName>
        <fullName evidence="2 3">monooxygenase YcnE</fullName>
        <ecNumber evidence="2 3">1.-.-.-</ecNumber>
    </submittedName>
</protein>
<evidence type="ECO:0000313" key="5">
    <source>
        <dbReference type="EMBL" id="TXE36444.1"/>
    </source>
</evidence>
<accession>A0A3E2EK70</accession>
<keyword evidence="2" id="KW-0560">Oxidoreductase</keyword>
<reference evidence="3 6" key="2">
    <citation type="submission" date="2018-06" db="EMBL/GenBank/DDBJ databases">
        <authorList>
            <consortium name="Pathogen Informatics"/>
            <person name="Doyle S."/>
        </authorList>
    </citation>
    <scope>NUCLEOTIDE SEQUENCE [LARGE SCALE GENOMIC DNA]</scope>
    <source>
        <strain evidence="3 6">NCTC10211</strain>
    </source>
</reference>
<dbReference type="PANTHER" id="PTHR33336:SF3">
    <property type="entry name" value="ABM DOMAIN-CONTAINING PROTEIN"/>
    <property type="match status" value="1"/>
</dbReference>
<dbReference type="RefSeq" id="WP_016927572.1">
    <property type="nucleotide sequence ID" value="NZ_AP019009.1"/>
</dbReference>
<dbReference type="EMBL" id="LT575490">
    <property type="protein sequence ID" value="SAY43344.1"/>
    <property type="molecule type" value="Genomic_DNA"/>
</dbReference>
<organism evidence="2">
    <name type="scientific">Serratia marcescens</name>
    <dbReference type="NCBI Taxonomy" id="615"/>
    <lineage>
        <taxon>Bacteria</taxon>
        <taxon>Pseudomonadati</taxon>
        <taxon>Pseudomonadota</taxon>
        <taxon>Gammaproteobacteria</taxon>
        <taxon>Enterobacterales</taxon>
        <taxon>Yersiniaceae</taxon>
        <taxon>Serratia</taxon>
    </lineage>
</organism>
<evidence type="ECO:0000313" key="7">
    <source>
        <dbReference type="Proteomes" id="UP000298510"/>
    </source>
</evidence>
<sequence length="96" mass="11210">MITLNVFFQVNPAKRPAFLSLLNTMVQESNKETGCSFYQLWQCQNDENSYALIENWDDKAALSAHQKTPHWIAFNDAVNGYLTHDYDEHHYTEIAR</sequence>
<dbReference type="PATRIC" id="fig|615.99.peg.2894"/>
<dbReference type="Proteomes" id="UP000254765">
    <property type="component" value="Unassembled WGS sequence"/>
</dbReference>